<proteinExistence type="predicted"/>
<dbReference type="AlphaFoldDB" id="A0A916JDW6"/>
<accession>A0A916JDW6</accession>
<sequence>MLVTAFHKKTDIGVAQGMSFFRTDSKIFARSIVALGTVLEQVDSKEPETIVKAKNALLASRIAYKRIEAM</sequence>
<organism evidence="1 2">
    <name type="scientific">Dyadobacter helix</name>
    <dbReference type="NCBI Taxonomy" id="2822344"/>
    <lineage>
        <taxon>Bacteria</taxon>
        <taxon>Pseudomonadati</taxon>
        <taxon>Bacteroidota</taxon>
        <taxon>Cytophagia</taxon>
        <taxon>Cytophagales</taxon>
        <taxon>Spirosomataceae</taxon>
        <taxon>Dyadobacter</taxon>
    </lineage>
</organism>
<dbReference type="EMBL" id="CAJRAF010000002">
    <property type="protein sequence ID" value="CAG5004329.1"/>
    <property type="molecule type" value="Genomic_DNA"/>
</dbReference>
<name>A0A916JDW6_9BACT</name>
<protein>
    <submittedName>
        <fullName evidence="1">Uncharacterized protein</fullName>
    </submittedName>
</protein>
<keyword evidence="2" id="KW-1185">Reference proteome</keyword>
<evidence type="ECO:0000313" key="2">
    <source>
        <dbReference type="Proteomes" id="UP000680038"/>
    </source>
</evidence>
<reference evidence="1" key="1">
    <citation type="submission" date="2021-04" db="EMBL/GenBank/DDBJ databases">
        <authorList>
            <person name="Rodrigo-Torres L."/>
            <person name="Arahal R. D."/>
            <person name="Lucena T."/>
        </authorList>
    </citation>
    <scope>NUCLEOTIDE SEQUENCE</scope>
    <source>
        <strain evidence="1">CECT 9275</strain>
    </source>
</reference>
<dbReference type="Proteomes" id="UP000680038">
    <property type="component" value="Unassembled WGS sequence"/>
</dbReference>
<gene>
    <name evidence="1" type="ORF">DYBT9275_03348</name>
</gene>
<comment type="caution">
    <text evidence="1">The sequence shown here is derived from an EMBL/GenBank/DDBJ whole genome shotgun (WGS) entry which is preliminary data.</text>
</comment>
<evidence type="ECO:0000313" key="1">
    <source>
        <dbReference type="EMBL" id="CAG5004329.1"/>
    </source>
</evidence>